<evidence type="ECO:0000313" key="2">
    <source>
        <dbReference type="Proteomes" id="UP000316639"/>
    </source>
</evidence>
<dbReference type="Proteomes" id="UP000316639">
    <property type="component" value="Unassembled WGS sequence"/>
</dbReference>
<comment type="caution">
    <text evidence="1">The sequence shown here is derived from an EMBL/GenBank/DDBJ whole genome shotgun (WGS) entry which is preliminary data.</text>
</comment>
<keyword evidence="2" id="KW-1185">Reference proteome</keyword>
<organism evidence="1 2">
    <name type="scientific">Lentzea tibetensis</name>
    <dbReference type="NCBI Taxonomy" id="2591470"/>
    <lineage>
        <taxon>Bacteria</taxon>
        <taxon>Bacillati</taxon>
        <taxon>Actinomycetota</taxon>
        <taxon>Actinomycetes</taxon>
        <taxon>Pseudonocardiales</taxon>
        <taxon>Pseudonocardiaceae</taxon>
        <taxon>Lentzea</taxon>
    </lineage>
</organism>
<evidence type="ECO:0000313" key="1">
    <source>
        <dbReference type="EMBL" id="TWP52684.1"/>
    </source>
</evidence>
<proteinExistence type="predicted"/>
<dbReference type="OrthoDB" id="4485313at2"/>
<name>A0A563EZZ8_9PSEU</name>
<protein>
    <submittedName>
        <fullName evidence="1">Uncharacterized protein</fullName>
    </submittedName>
</protein>
<reference evidence="1 2" key="1">
    <citation type="submission" date="2019-07" db="EMBL/GenBank/DDBJ databases">
        <title>Lentzea xizangensis sp. nov., isolated from Qinghai-Tibetan Plateau Soils.</title>
        <authorList>
            <person name="Huang J."/>
        </authorList>
    </citation>
    <scope>NUCLEOTIDE SEQUENCE [LARGE SCALE GENOMIC DNA]</scope>
    <source>
        <strain evidence="1 2">FXJ1.1311</strain>
    </source>
</reference>
<dbReference type="RefSeq" id="WP_146350740.1">
    <property type="nucleotide sequence ID" value="NZ_VOBR01000005.1"/>
</dbReference>
<dbReference type="AlphaFoldDB" id="A0A563EZZ8"/>
<accession>A0A563EZZ8</accession>
<dbReference type="EMBL" id="VOBR01000005">
    <property type="protein sequence ID" value="TWP52684.1"/>
    <property type="molecule type" value="Genomic_DNA"/>
</dbReference>
<gene>
    <name evidence="1" type="ORF">FKR81_10315</name>
</gene>
<sequence>MGTFEGDVAAAAAQIVELIPSTPAAALGRFEPRWVHATDSRVRRGLHALDRMVVERLLGALELAVDRLALRAPAELVARVGPAPTGTFSVIGQDSEAKDGLSFVELLHPGAADLVLELVESLRDKAFVADAAGDEESISARHGAAHLALAVAVSAAVLRAVGKPKAAAIIGVALGVTAAVLPDSPKPPAHAAAALDKRRAEYGYGATSENAVVTGHRFALADGELPEHVDFSGNGLVAAVPGGVVVRTGMADGAAPVFFRVSQQPPAEVDLRGWDEVVELSWTAASGGATLSGTRKSMWNRQNETPPWPGDYRALVSASGRDGDFREHYDVVVWQAPLAPEVVHKRSDRLGHRLRGEPEPPVVVAPEARYRWIAERFGVAATVTFVVGAPFTHVIRAFGANLGEGEPLSDHHELWFAATGLPSGLVVVVEENHYRGAQPETLKELSRYGRAASMFWNVNAVTRLSFARKGKVLASAKPGYDADDDWDPFRGSAAEVRAALNGIDFHDWRELYAKGVTAALRFVGGELVPADLDRLTVYPIAE</sequence>